<keyword evidence="3" id="KW-1185">Reference proteome</keyword>
<accession>A0ABN1AI38</accession>
<organism evidence="2 3">
    <name type="scientific">Streptomyces stramineus</name>
    <dbReference type="NCBI Taxonomy" id="173861"/>
    <lineage>
        <taxon>Bacteria</taxon>
        <taxon>Bacillati</taxon>
        <taxon>Actinomycetota</taxon>
        <taxon>Actinomycetes</taxon>
        <taxon>Kitasatosporales</taxon>
        <taxon>Streptomycetaceae</taxon>
        <taxon>Streptomyces</taxon>
    </lineage>
</organism>
<sequence length="56" mass="6185">MRPRTGAEDTPRGGRNQAVATPDGVGVPDAATRRPHLYHDPFDLDISENERVRSDN</sequence>
<comment type="caution">
    <text evidence="2">The sequence shown here is derived from an EMBL/GenBank/DDBJ whole genome shotgun (WGS) entry which is preliminary data.</text>
</comment>
<name>A0ABN1AI38_9ACTN</name>
<evidence type="ECO:0000313" key="2">
    <source>
        <dbReference type="EMBL" id="GAA0477042.1"/>
    </source>
</evidence>
<dbReference type="Proteomes" id="UP001499895">
    <property type="component" value="Unassembled WGS sequence"/>
</dbReference>
<gene>
    <name evidence="2" type="ORF">GCM10009544_43830</name>
</gene>
<feature type="compositionally biased region" description="Basic and acidic residues" evidence="1">
    <location>
        <begin position="1"/>
        <end position="12"/>
    </location>
</feature>
<protein>
    <submittedName>
        <fullName evidence="2">Uncharacterized protein</fullName>
    </submittedName>
</protein>
<evidence type="ECO:0000256" key="1">
    <source>
        <dbReference type="SAM" id="MobiDB-lite"/>
    </source>
</evidence>
<feature type="region of interest" description="Disordered" evidence="1">
    <location>
        <begin position="1"/>
        <end position="56"/>
    </location>
</feature>
<evidence type="ECO:0000313" key="3">
    <source>
        <dbReference type="Proteomes" id="UP001499895"/>
    </source>
</evidence>
<proteinExistence type="predicted"/>
<feature type="compositionally biased region" description="Basic and acidic residues" evidence="1">
    <location>
        <begin position="37"/>
        <end position="56"/>
    </location>
</feature>
<reference evidence="2 3" key="1">
    <citation type="journal article" date="2019" name="Int. J. Syst. Evol. Microbiol.">
        <title>The Global Catalogue of Microorganisms (GCM) 10K type strain sequencing project: providing services to taxonomists for standard genome sequencing and annotation.</title>
        <authorList>
            <consortium name="The Broad Institute Genomics Platform"/>
            <consortium name="The Broad Institute Genome Sequencing Center for Infectious Disease"/>
            <person name="Wu L."/>
            <person name="Ma J."/>
        </authorList>
    </citation>
    <scope>NUCLEOTIDE SEQUENCE [LARGE SCALE GENOMIC DNA]</scope>
    <source>
        <strain evidence="2 3">JCM 10649</strain>
    </source>
</reference>
<dbReference type="EMBL" id="BAAAHB010000054">
    <property type="protein sequence ID" value="GAA0477042.1"/>
    <property type="molecule type" value="Genomic_DNA"/>
</dbReference>